<gene>
    <name evidence="2" type="ORF">IP90_02301</name>
</gene>
<dbReference type="AlphaFoldDB" id="A0A562L287"/>
<dbReference type="OrthoDB" id="9006525at2"/>
<dbReference type="Gene3D" id="3.30.1340.30">
    <property type="match status" value="1"/>
</dbReference>
<reference evidence="2 3" key="1">
    <citation type="journal article" date="2015" name="Stand. Genomic Sci.">
        <title>Genomic Encyclopedia of Bacterial and Archaeal Type Strains, Phase III: the genomes of soil and plant-associated and newly described type strains.</title>
        <authorList>
            <person name="Whitman W.B."/>
            <person name="Woyke T."/>
            <person name="Klenk H.P."/>
            <person name="Zhou Y."/>
            <person name="Lilburn T.G."/>
            <person name="Beck B.J."/>
            <person name="De Vos P."/>
            <person name="Vandamme P."/>
            <person name="Eisen J.A."/>
            <person name="Garrity G."/>
            <person name="Hugenholtz P."/>
            <person name="Kyrpides N.C."/>
        </authorList>
    </citation>
    <scope>NUCLEOTIDE SEQUENCE [LARGE SCALE GENOMIC DNA]</scope>
    <source>
        <strain evidence="2 3">CGMCC 1.10821</strain>
    </source>
</reference>
<evidence type="ECO:0000313" key="2">
    <source>
        <dbReference type="EMBL" id="TWI01741.1"/>
    </source>
</evidence>
<keyword evidence="3" id="KW-1185">Reference proteome</keyword>
<comment type="caution">
    <text evidence="2">The sequence shown here is derived from an EMBL/GenBank/DDBJ whole genome shotgun (WGS) entry which is preliminary data.</text>
</comment>
<accession>A0A562L287</accession>
<dbReference type="EMBL" id="VLKN01000005">
    <property type="protein sequence ID" value="TWI01741.1"/>
    <property type="molecule type" value="Genomic_DNA"/>
</dbReference>
<evidence type="ECO:0000313" key="3">
    <source>
        <dbReference type="Proteomes" id="UP000315167"/>
    </source>
</evidence>
<dbReference type="InterPro" id="IPR007055">
    <property type="entry name" value="BON_dom"/>
</dbReference>
<sequence>MNNVFKLATAFTLGAVAMYYLDPAVGRRRRAMVRDKGTAAVHDIERYGRAKSRRAADRMQGAVARTRAKLSRREVDDSRLHDRIRARLGRLIAHPGAVQVDVRHGHVVLRGSVPQADAESLTEALAAMQGVRGLDNELSIADAVGDVQTTA</sequence>
<dbReference type="RefSeq" id="WP_144899789.1">
    <property type="nucleotide sequence ID" value="NZ_VLKN01000005.1"/>
</dbReference>
<protein>
    <submittedName>
        <fullName evidence="2">BON domain-containing protein</fullName>
    </submittedName>
</protein>
<feature type="domain" description="BON" evidence="1">
    <location>
        <begin position="76"/>
        <end position="142"/>
    </location>
</feature>
<dbReference type="Pfam" id="PF04972">
    <property type="entry name" value="BON"/>
    <property type="match status" value="1"/>
</dbReference>
<dbReference type="PROSITE" id="PS50914">
    <property type="entry name" value="BON"/>
    <property type="match status" value="1"/>
</dbReference>
<proteinExistence type="predicted"/>
<organism evidence="2 3">
    <name type="scientific">Luteimonas cucumeris</name>
    <dbReference type="NCBI Taxonomy" id="985012"/>
    <lineage>
        <taxon>Bacteria</taxon>
        <taxon>Pseudomonadati</taxon>
        <taxon>Pseudomonadota</taxon>
        <taxon>Gammaproteobacteria</taxon>
        <taxon>Lysobacterales</taxon>
        <taxon>Lysobacteraceae</taxon>
        <taxon>Luteimonas</taxon>
    </lineage>
</organism>
<dbReference type="Proteomes" id="UP000315167">
    <property type="component" value="Unassembled WGS sequence"/>
</dbReference>
<evidence type="ECO:0000259" key="1">
    <source>
        <dbReference type="PROSITE" id="PS50914"/>
    </source>
</evidence>
<name>A0A562L287_9GAMM</name>